<dbReference type="FunFam" id="3.40.50.1170:FF:000003">
    <property type="entry name" value="60 kDa lysophospholipase"/>
    <property type="match status" value="1"/>
</dbReference>
<name>A0A6A6DN23_9PEZI</name>
<dbReference type="InterPro" id="IPR027473">
    <property type="entry name" value="L-asparaginase_C"/>
</dbReference>
<dbReference type="Pfam" id="PF17763">
    <property type="entry name" value="Asparaginase_C"/>
    <property type="match status" value="1"/>
</dbReference>
<protein>
    <recommendedName>
        <fullName evidence="1">asparaginase</fullName>
        <ecNumber evidence="1">3.5.1.1</ecNumber>
    </recommendedName>
</protein>
<evidence type="ECO:0000313" key="10">
    <source>
        <dbReference type="Proteomes" id="UP000800200"/>
    </source>
</evidence>
<feature type="repeat" description="ANK" evidence="6">
    <location>
        <begin position="571"/>
        <end position="603"/>
    </location>
</feature>
<dbReference type="InterPro" id="IPR041725">
    <property type="entry name" value="L-asparaginase_I"/>
</dbReference>
<gene>
    <name evidence="9" type="ORF">K469DRAFT_693671</name>
</gene>
<feature type="domain" description="L-asparaginase N-terminal" evidence="7">
    <location>
        <begin position="22"/>
        <end position="241"/>
    </location>
</feature>
<dbReference type="EC" id="3.5.1.1" evidence="1"/>
<evidence type="ECO:0000256" key="1">
    <source>
        <dbReference type="ARBA" id="ARBA00012920"/>
    </source>
</evidence>
<dbReference type="PRINTS" id="PR00139">
    <property type="entry name" value="ASNGLNASE"/>
</dbReference>
<dbReference type="InterPro" id="IPR002110">
    <property type="entry name" value="Ankyrin_rpt"/>
</dbReference>
<keyword evidence="10" id="KW-1185">Reference proteome</keyword>
<proteinExistence type="inferred from homology"/>
<dbReference type="Proteomes" id="UP000800200">
    <property type="component" value="Unassembled WGS sequence"/>
</dbReference>
<keyword evidence="3" id="KW-0378">Hydrolase</keyword>
<dbReference type="PROSITE" id="PS51732">
    <property type="entry name" value="ASN_GLN_ASE_3"/>
    <property type="match status" value="1"/>
</dbReference>
<dbReference type="InterPro" id="IPR006034">
    <property type="entry name" value="Asparaginase/glutaminase-like"/>
</dbReference>
<dbReference type="AlphaFoldDB" id="A0A6A6DN23"/>
<dbReference type="PIRSF" id="PIRSF500176">
    <property type="entry name" value="L_ASNase"/>
    <property type="match status" value="1"/>
</dbReference>
<dbReference type="OrthoDB" id="542841at2759"/>
<keyword evidence="2" id="KW-0677">Repeat</keyword>
<reference evidence="9" key="1">
    <citation type="journal article" date="2020" name="Stud. Mycol.">
        <title>101 Dothideomycetes genomes: a test case for predicting lifestyles and emergence of pathogens.</title>
        <authorList>
            <person name="Haridas S."/>
            <person name="Albert R."/>
            <person name="Binder M."/>
            <person name="Bloem J."/>
            <person name="Labutti K."/>
            <person name="Salamov A."/>
            <person name="Andreopoulos B."/>
            <person name="Baker S."/>
            <person name="Barry K."/>
            <person name="Bills G."/>
            <person name="Bluhm B."/>
            <person name="Cannon C."/>
            <person name="Castanera R."/>
            <person name="Culley D."/>
            <person name="Daum C."/>
            <person name="Ezra D."/>
            <person name="Gonzalez J."/>
            <person name="Henrissat B."/>
            <person name="Kuo A."/>
            <person name="Liang C."/>
            <person name="Lipzen A."/>
            <person name="Lutzoni F."/>
            <person name="Magnuson J."/>
            <person name="Mondo S."/>
            <person name="Nolan M."/>
            <person name="Ohm R."/>
            <person name="Pangilinan J."/>
            <person name="Park H.-J."/>
            <person name="Ramirez L."/>
            <person name="Alfaro M."/>
            <person name="Sun H."/>
            <person name="Tritt A."/>
            <person name="Yoshinaga Y."/>
            <person name="Zwiers L.-H."/>
            <person name="Turgeon B."/>
            <person name="Goodwin S."/>
            <person name="Spatafora J."/>
            <person name="Crous P."/>
            <person name="Grigoriev I."/>
        </authorList>
    </citation>
    <scope>NUCLEOTIDE SEQUENCE</scope>
    <source>
        <strain evidence="9">CBS 207.26</strain>
    </source>
</reference>
<evidence type="ECO:0000259" key="7">
    <source>
        <dbReference type="Pfam" id="PF00710"/>
    </source>
</evidence>
<evidence type="ECO:0000256" key="2">
    <source>
        <dbReference type="ARBA" id="ARBA00022737"/>
    </source>
</evidence>
<dbReference type="SFLD" id="SFLDS00057">
    <property type="entry name" value="Glutaminase/Asparaginase"/>
    <property type="match status" value="1"/>
</dbReference>
<dbReference type="InterPro" id="IPR027474">
    <property type="entry name" value="L-asparaginase_N"/>
</dbReference>
<dbReference type="SUPFAM" id="SSF53774">
    <property type="entry name" value="Glutaminase/Asparaginase"/>
    <property type="match status" value="1"/>
</dbReference>
<dbReference type="InterPro" id="IPR036152">
    <property type="entry name" value="Asp/glu_Ase-like_sf"/>
</dbReference>
<dbReference type="InterPro" id="IPR040919">
    <property type="entry name" value="Asparaginase_C"/>
</dbReference>
<dbReference type="Pfam" id="PF00710">
    <property type="entry name" value="Asparaginase"/>
    <property type="match status" value="1"/>
</dbReference>
<feature type="domain" description="Asparaginase/glutaminase C-terminal" evidence="8">
    <location>
        <begin position="261"/>
        <end position="377"/>
    </location>
</feature>
<evidence type="ECO:0000256" key="4">
    <source>
        <dbReference type="ARBA" id="ARBA00023043"/>
    </source>
</evidence>
<dbReference type="PROSITE" id="PS50088">
    <property type="entry name" value="ANK_REPEAT"/>
    <property type="match status" value="1"/>
</dbReference>
<dbReference type="Gene3D" id="1.25.40.20">
    <property type="entry name" value="Ankyrin repeat-containing domain"/>
    <property type="match status" value="1"/>
</dbReference>
<dbReference type="CDD" id="cd08963">
    <property type="entry name" value="L-asparaginase_I"/>
    <property type="match status" value="1"/>
</dbReference>
<dbReference type="GO" id="GO:0009066">
    <property type="term" value="P:aspartate family amino acid metabolic process"/>
    <property type="evidence" value="ECO:0007669"/>
    <property type="project" value="UniProtKB-ARBA"/>
</dbReference>
<accession>A0A6A6DN23</accession>
<dbReference type="InterPro" id="IPR036770">
    <property type="entry name" value="Ankyrin_rpt-contain_sf"/>
</dbReference>
<dbReference type="SMART" id="SM00870">
    <property type="entry name" value="Asparaginase"/>
    <property type="match status" value="1"/>
</dbReference>
<organism evidence="9 10">
    <name type="scientific">Zopfia rhizophila CBS 207.26</name>
    <dbReference type="NCBI Taxonomy" id="1314779"/>
    <lineage>
        <taxon>Eukaryota</taxon>
        <taxon>Fungi</taxon>
        <taxon>Dikarya</taxon>
        <taxon>Ascomycota</taxon>
        <taxon>Pezizomycotina</taxon>
        <taxon>Dothideomycetes</taxon>
        <taxon>Dothideomycetes incertae sedis</taxon>
        <taxon>Zopfiaceae</taxon>
        <taxon>Zopfia</taxon>
    </lineage>
</organism>
<dbReference type="PANTHER" id="PTHR11707:SF28">
    <property type="entry name" value="60 KDA LYSOPHOSPHOLIPASE"/>
    <property type="match status" value="1"/>
</dbReference>
<dbReference type="PROSITE" id="PS50297">
    <property type="entry name" value="ANK_REP_REGION"/>
    <property type="match status" value="1"/>
</dbReference>
<dbReference type="PIRSF" id="PIRSF001220">
    <property type="entry name" value="L-ASNase_gatD"/>
    <property type="match status" value="1"/>
</dbReference>
<dbReference type="GO" id="GO:0004067">
    <property type="term" value="F:asparaginase activity"/>
    <property type="evidence" value="ECO:0007669"/>
    <property type="project" value="UniProtKB-UniRule"/>
</dbReference>
<evidence type="ECO:0000256" key="5">
    <source>
        <dbReference type="ARBA" id="ARBA00061199"/>
    </source>
</evidence>
<evidence type="ECO:0000259" key="8">
    <source>
        <dbReference type="Pfam" id="PF17763"/>
    </source>
</evidence>
<dbReference type="SUPFAM" id="SSF48403">
    <property type="entry name" value="Ankyrin repeat"/>
    <property type="match status" value="1"/>
</dbReference>
<dbReference type="InterPro" id="IPR037152">
    <property type="entry name" value="L-asparaginase_N_sf"/>
</dbReference>
<sequence length="627" mass="67680">MPGKLLWEMDDAFPEVQLPESRVLIIITGGTICMRRSPDGLVPAKGFLKAGLAPRPSFNDGSYPEPLEIVIDDKGTRKAVQSLRTPISTYERRVRYSVLEFDQLLDSSSIDAAGWDHITKCIYRNYQLFDGFVVLHGTDSLAYTCSALSFMLQDLGKPVILTGSQAPMMELQNDAQDNLLGSLIIAGHFMIPEVCLFFNFKLFRGNRATKVSADEFAAFTTPNLPPLATISSLRTNVQWNLVYRPTVVNPFSVQTKLDTAHVACLRIFPGMKPEMVDAVLRLEGLKGLVLETFGAGNTPGGPDSAMTKILADAVKRGIVIVNVTQCLSGSVSALYAPATVLGRAGVVFGQDLTSEAALTKLAYLLALPDATPEEVAKRMGVSIRGELTESTRTHFEHPKSGTLTPELSSLTALGYAVQKGNLQDTKDIIRGEPRWLLNDADYNLNTPVPAVQGNQVETSYAMSRSEWSGIGQRSYYSSQLAASLLRDGATTLSLITPVNEDDAVGERHAAADLAGVPCWPYLWFTPTAVSESGLTDWPTMQDGHLAATGPNIEILRDFLAQGASVHLRNRSGNTPLFLAAAAGLKDHVEILRDAGAHLHTDEMAAARLHASSDGDPSVWALAGPATG</sequence>
<keyword evidence="4 6" id="KW-0040">ANK repeat</keyword>
<evidence type="ECO:0000256" key="6">
    <source>
        <dbReference type="PROSITE-ProRule" id="PRU00023"/>
    </source>
</evidence>
<dbReference type="EMBL" id="ML994662">
    <property type="protein sequence ID" value="KAF2179778.1"/>
    <property type="molecule type" value="Genomic_DNA"/>
</dbReference>
<comment type="similarity">
    <text evidence="5">In the N-terminal section; belongs to the asparaginase 1 family.</text>
</comment>
<evidence type="ECO:0000256" key="3">
    <source>
        <dbReference type="ARBA" id="ARBA00022801"/>
    </source>
</evidence>
<dbReference type="FunFam" id="3.40.50.40:FF:000001">
    <property type="entry name" value="L-asparaginase 1"/>
    <property type="match status" value="1"/>
</dbReference>
<evidence type="ECO:0000313" key="9">
    <source>
        <dbReference type="EMBL" id="KAF2179778.1"/>
    </source>
</evidence>
<dbReference type="PANTHER" id="PTHR11707">
    <property type="entry name" value="L-ASPARAGINASE"/>
    <property type="match status" value="1"/>
</dbReference>
<dbReference type="Gene3D" id="3.40.50.1170">
    <property type="entry name" value="L-asparaginase, N-terminal domain"/>
    <property type="match status" value="1"/>
</dbReference>
<dbReference type="Gene3D" id="3.40.50.40">
    <property type="match status" value="1"/>
</dbReference>